<accession>A0A3R5Y206</accession>
<dbReference type="Proteomes" id="UP000287701">
    <property type="component" value="Chromosome"/>
</dbReference>
<evidence type="ECO:0000256" key="3">
    <source>
        <dbReference type="ARBA" id="ARBA00022989"/>
    </source>
</evidence>
<dbReference type="InterPro" id="IPR036465">
    <property type="entry name" value="vWFA_dom_sf"/>
</dbReference>
<evidence type="ECO:0000256" key="2">
    <source>
        <dbReference type="ARBA" id="ARBA00022692"/>
    </source>
</evidence>
<dbReference type="PROSITE" id="PS50234">
    <property type="entry name" value="VWFA"/>
    <property type="match status" value="1"/>
</dbReference>
<dbReference type="Pfam" id="PF13519">
    <property type="entry name" value="VWA_2"/>
    <property type="match status" value="1"/>
</dbReference>
<proteinExistence type="predicted"/>
<evidence type="ECO:0000256" key="4">
    <source>
        <dbReference type="ARBA" id="ARBA00023136"/>
    </source>
</evidence>
<dbReference type="EMBL" id="CP035107">
    <property type="protein sequence ID" value="QAR29889.1"/>
    <property type="molecule type" value="Genomic_DNA"/>
</dbReference>
<evidence type="ECO:0000313" key="8">
    <source>
        <dbReference type="Proteomes" id="UP000287701"/>
    </source>
</evidence>
<dbReference type="OrthoDB" id="6206554at2"/>
<feature type="transmembrane region" description="Helical" evidence="5">
    <location>
        <begin position="309"/>
        <end position="328"/>
    </location>
</feature>
<dbReference type="PANTHER" id="PTHR22550">
    <property type="entry name" value="SPORE GERMINATION PROTEIN"/>
    <property type="match status" value="1"/>
</dbReference>
<sequence length="333" mass="37217">MIFSTPEYGILFIALALASYLLWRLWRWRKQALRAFADEHMIPQLFRGGRGKCLKFRSVCLLLALFFMIIALMAPQWGEEEQKLKREGLDIVFALDLSNSMNAEDIAPSRIDKAKKFINSFLSQLGGDRVGLVIFAGEAYAVSPLTTDYTSLHSSVSALETDLIWNQGTNLSAAIDKSLQILGKNPETSKAIILISDGEDHEEGISQAIKKAKAQHTQIFTMGIGGESPVPIPMYDSYGAMEYKLDDEGNTVLSRFEGEELRKIAEKSNGAYIKIGAVNQSVKELKDALSNLDKKSLAEVSSRNKKQQFQYFVALALLFLFIYTLTPIELKKD</sequence>
<dbReference type="SMART" id="SM00327">
    <property type="entry name" value="VWA"/>
    <property type="match status" value="1"/>
</dbReference>
<keyword evidence="4 5" id="KW-0472">Membrane</keyword>
<keyword evidence="2 5" id="KW-0812">Transmembrane</keyword>
<dbReference type="SUPFAM" id="SSF53300">
    <property type="entry name" value="vWA-like"/>
    <property type="match status" value="1"/>
</dbReference>
<dbReference type="AlphaFoldDB" id="A0A3R5Y206"/>
<name>A0A3R5Y206_ORNRH</name>
<feature type="transmembrane region" description="Helical" evidence="5">
    <location>
        <begin position="56"/>
        <end position="77"/>
    </location>
</feature>
<keyword evidence="1" id="KW-1003">Cell membrane</keyword>
<protein>
    <submittedName>
        <fullName evidence="7">VWA domain-containing protein</fullName>
    </submittedName>
</protein>
<evidence type="ECO:0000259" key="6">
    <source>
        <dbReference type="PROSITE" id="PS50234"/>
    </source>
</evidence>
<gene>
    <name evidence="7" type="ORF">EQP59_00195</name>
</gene>
<organism evidence="7 8">
    <name type="scientific">Ornithobacterium rhinotracheale</name>
    <dbReference type="NCBI Taxonomy" id="28251"/>
    <lineage>
        <taxon>Bacteria</taxon>
        <taxon>Pseudomonadati</taxon>
        <taxon>Bacteroidota</taxon>
        <taxon>Flavobacteriia</taxon>
        <taxon>Flavobacteriales</taxon>
        <taxon>Weeksellaceae</taxon>
        <taxon>Ornithobacterium</taxon>
    </lineage>
</organism>
<evidence type="ECO:0000256" key="5">
    <source>
        <dbReference type="SAM" id="Phobius"/>
    </source>
</evidence>
<reference evidence="7 8" key="1">
    <citation type="submission" date="2019-01" db="EMBL/GenBank/DDBJ databases">
        <title>Whole Genome of Ornithobacterium rhinotracheale FARPER-174b.</title>
        <authorList>
            <person name="Tataje-Lavanda L.A."/>
            <person name="Montalvan A."/>
            <person name="Montesinos R."/>
            <person name="Zimic M."/>
            <person name="Fernandez-Sanchez M."/>
            <person name="Fernandez-Diaz M."/>
        </authorList>
    </citation>
    <scope>NUCLEOTIDE SEQUENCE [LARGE SCALE GENOMIC DNA]</scope>
    <source>
        <strain evidence="7 8">FARPER-174b</strain>
    </source>
</reference>
<feature type="domain" description="VWFA" evidence="6">
    <location>
        <begin position="90"/>
        <end position="292"/>
    </location>
</feature>
<evidence type="ECO:0000313" key="7">
    <source>
        <dbReference type="EMBL" id="QAR29889.1"/>
    </source>
</evidence>
<evidence type="ECO:0000256" key="1">
    <source>
        <dbReference type="ARBA" id="ARBA00022475"/>
    </source>
</evidence>
<dbReference type="PANTHER" id="PTHR22550:SF5">
    <property type="entry name" value="LEUCINE ZIPPER PROTEIN 4"/>
    <property type="match status" value="1"/>
</dbReference>
<dbReference type="RefSeq" id="WP_128500407.1">
    <property type="nucleotide sequence ID" value="NZ_CP035107.1"/>
</dbReference>
<dbReference type="InterPro" id="IPR002035">
    <property type="entry name" value="VWF_A"/>
</dbReference>
<keyword evidence="3 5" id="KW-1133">Transmembrane helix</keyword>
<feature type="transmembrane region" description="Helical" evidence="5">
    <location>
        <begin position="6"/>
        <end position="26"/>
    </location>
</feature>
<dbReference type="Gene3D" id="3.40.50.410">
    <property type="entry name" value="von Willebrand factor, type A domain"/>
    <property type="match status" value="1"/>
</dbReference>
<dbReference type="InterPro" id="IPR050768">
    <property type="entry name" value="UPF0353/GerABKA_families"/>
</dbReference>